<comment type="caution">
    <text evidence="1">The sequence shown here is derived from an EMBL/GenBank/DDBJ whole genome shotgun (WGS) entry which is preliminary data.</text>
</comment>
<gene>
    <name evidence="1" type="ORF">C7431_1113</name>
</gene>
<dbReference type="Proteomes" id="UP000245981">
    <property type="component" value="Unassembled WGS sequence"/>
</dbReference>
<proteinExistence type="predicted"/>
<reference evidence="1 2" key="1">
    <citation type="submission" date="2018-05" db="EMBL/GenBank/DDBJ databases">
        <title>Genomic Encyclopedia of Type Strains, Phase IV (KMG-V): Genome sequencing to study the core and pangenomes of soil and plant-associated prokaryotes.</title>
        <authorList>
            <person name="Whitman W."/>
        </authorList>
    </citation>
    <scope>NUCLEOTIDE SEQUENCE [LARGE SCALE GENOMIC DNA]</scope>
    <source>
        <strain evidence="1 2">PNA 200-10</strain>
    </source>
</reference>
<name>A0A2V2BC06_9GAMM</name>
<dbReference type="InterPro" id="IPR029035">
    <property type="entry name" value="DHS-like_NAD/FAD-binding_dom"/>
</dbReference>
<evidence type="ECO:0000313" key="1">
    <source>
        <dbReference type="EMBL" id="PWK94268.1"/>
    </source>
</evidence>
<dbReference type="NCBIfam" id="NF041818">
    <property type="entry name" value="Dsr1"/>
    <property type="match status" value="1"/>
</dbReference>
<dbReference type="SUPFAM" id="SSF52467">
    <property type="entry name" value="DHS-like NAD/FAD-binding domain"/>
    <property type="match status" value="1"/>
</dbReference>
<dbReference type="EMBL" id="QGHF01000011">
    <property type="protein sequence ID" value="PWK94268.1"/>
    <property type="molecule type" value="Genomic_DNA"/>
</dbReference>
<dbReference type="AlphaFoldDB" id="A0A2V2BC06"/>
<protein>
    <submittedName>
        <fullName evidence="1">SIR2-like protein</fullName>
    </submittedName>
</protein>
<organism evidence="1 2">
    <name type="scientific">Pantoea allii</name>
    <dbReference type="NCBI Taxonomy" id="574096"/>
    <lineage>
        <taxon>Bacteria</taxon>
        <taxon>Pseudomonadati</taxon>
        <taxon>Pseudomonadota</taxon>
        <taxon>Gammaproteobacteria</taxon>
        <taxon>Enterobacterales</taxon>
        <taxon>Erwiniaceae</taxon>
        <taxon>Pantoea</taxon>
    </lineage>
</organism>
<sequence>MQFITNGPDIPDALLRAHEDGNVIFFCGAGISIPAGLPNFQKLVDEVYAHTDTSYSDTEKVAYDEKLYDATLNLLEKRLPDGRNKLRQAISVILSRSSWSKKETETHRALLELSKTPDGKYRLVTTNFDRLFESAAKHLKSDFESFAAPMLPIPKKTRWNGLIYLHGVLTPDMTDADLNRLVVTSGDFGQAYLTERWASRFVSELFRNYQVCFIGYGINDPVMRYMMDALAADKLAGEYTQQTWAFGGYREGKEEQEKAIWQSKGVTPIMFEIVDKNDYSLLYRTLNDWAATYRDGITGKERIITEYATSYPANSTRQDDFIGRMLWALSDKSGVPAKLFANHIPAPDLDWLFKALMQERYTSEDLGTSTGSPSPREKLKFSMISRPSPNYHVMKMSVLSENPVGHDWDDIMCHLADWLLRYLNDPRLLLAVANSYGCLHNELKNRILLKLSAYAKCTVLGNTEELNKIKKDSPEAIPGHLMKNLWELVLCGRVRPKNAVDLYLFQWMARLTHGDISFPMRLELKELLAPKLVLSETSNISSLTNDNVKSEPTKVGELVHFELVLNSDHARTVFDYSHNILLRSVLPTLLEDFEDLLRDAMNLLKAIGEVDDNSDRSFLSLPSISEHNQNRRFRAWVLLIDLVRDAWLEMLEKDFNRAKRVGCRWFDESFPVFKRLAFFAAQHDGIVISDQWVQWLTGVNSKWLWSTETAREVYRLLVMQGKNLSPSASVALESAILDGPPRSLYREDITDDTLKRLYDREIWLALAKLELSGHALGFRAMLRLKKLSKKNPYWKLAEDERDEFAIWMGDGFSSDFKSDRSTEVAPENYESLVTWLRKDPTKSHPFADDEWKDRCTSNFSDCLRALDKLAKENFIPTERWVEAFQAWSADKLKAHSWVNAAPVVYKLPDDKLEEMVLYVSRWIAVCANTTSKHRKIFTTLCSRILAMPIPADSDITVDDKPINDPVVEAINHPVGHIADALIGDIFRNKIDDNDKIPRRLRQVFSEIFNAEVDRFRHARVILATNLNGLFRIDPEWTQKHLLPCFSWSNPSEARALWSGFLWTARLHKPLFIKIKHDFLSTAGYYSSLGEQKNHYVGLLTYAALEMGEEFTETDLRGAFKKLPAEGLEDVCITLINALEGAGEQGNSYWRNRIRPFWKKFWPKFEDRKTPSVSEKLVRLVLMSGYEFQSAYALLEDWFLPLPHLQYSIDLLKENKIIRMYPLESLSLLDKIIDCQSHVPYGLNAILTEIENTNPELVNSPPYKRIRNFINLRGA</sequence>
<evidence type="ECO:0000313" key="2">
    <source>
        <dbReference type="Proteomes" id="UP000245981"/>
    </source>
</evidence>
<dbReference type="RefSeq" id="WP_181377157.1">
    <property type="nucleotide sequence ID" value="NZ_QGHF01000011.1"/>
</dbReference>
<dbReference type="Gene3D" id="3.40.50.1220">
    <property type="entry name" value="TPP-binding domain"/>
    <property type="match status" value="1"/>
</dbReference>
<accession>A0A2V2BC06</accession>
<dbReference type="Pfam" id="PF13289">
    <property type="entry name" value="SIR2_2"/>
    <property type="match status" value="1"/>
</dbReference>